<evidence type="ECO:0000256" key="1">
    <source>
        <dbReference type="SAM" id="MobiDB-lite"/>
    </source>
</evidence>
<dbReference type="Proteomes" id="UP001519332">
    <property type="component" value="Unassembled WGS sequence"/>
</dbReference>
<organism evidence="3 4">
    <name type="scientific">Kibdelosporangium banguiense</name>
    <dbReference type="NCBI Taxonomy" id="1365924"/>
    <lineage>
        <taxon>Bacteria</taxon>
        <taxon>Bacillati</taxon>
        <taxon>Actinomycetota</taxon>
        <taxon>Actinomycetes</taxon>
        <taxon>Pseudonocardiales</taxon>
        <taxon>Pseudonocardiaceae</taxon>
        <taxon>Kibdelosporangium</taxon>
    </lineage>
</organism>
<protein>
    <submittedName>
        <fullName evidence="3">Uncharacterized protein</fullName>
    </submittedName>
</protein>
<evidence type="ECO:0000256" key="2">
    <source>
        <dbReference type="SAM" id="SignalP"/>
    </source>
</evidence>
<name>A0ABS4TL60_9PSEU</name>
<feature type="compositionally biased region" description="Low complexity" evidence="1">
    <location>
        <begin position="38"/>
        <end position="47"/>
    </location>
</feature>
<feature type="region of interest" description="Disordered" evidence="1">
    <location>
        <begin position="256"/>
        <end position="280"/>
    </location>
</feature>
<feature type="signal peptide" evidence="2">
    <location>
        <begin position="1"/>
        <end position="20"/>
    </location>
</feature>
<dbReference type="EMBL" id="JAGINW010000001">
    <property type="protein sequence ID" value="MBP2324611.1"/>
    <property type="molecule type" value="Genomic_DNA"/>
</dbReference>
<proteinExistence type="predicted"/>
<sequence>MAITLGFVAALPALALYGLARDADQVGFKPPEPPSAATTTGLPTTTTPTTMQAGVKVDLAQPFVGTPAAGWSDGAAGVVVPPASAVNGFTAMKVGEALKKARDAFIASKLDLKVIQDGDVELLAGLFAPDMSDQVRTSPDYRTRIAPGFKLLPVPMKVNGQMSVEPGDKGELVIRANYAVAYAFHIDNPNEIRDVMDIVAVVRSDHKYVFREGATFARSSQGLWLNGGHTTTYSMACTPLKEGLLAPAYSERRLGLPGQGESVRERMFDPNAPMPEGNTC</sequence>
<feature type="region of interest" description="Disordered" evidence="1">
    <location>
        <begin position="28"/>
        <end position="47"/>
    </location>
</feature>
<gene>
    <name evidence="3" type="ORF">JOF56_004996</name>
</gene>
<dbReference type="RefSeq" id="WP_209641921.1">
    <property type="nucleotide sequence ID" value="NZ_JAGINW010000001.1"/>
</dbReference>
<evidence type="ECO:0000313" key="3">
    <source>
        <dbReference type="EMBL" id="MBP2324611.1"/>
    </source>
</evidence>
<evidence type="ECO:0000313" key="4">
    <source>
        <dbReference type="Proteomes" id="UP001519332"/>
    </source>
</evidence>
<keyword evidence="2" id="KW-0732">Signal</keyword>
<keyword evidence="4" id="KW-1185">Reference proteome</keyword>
<feature type="chain" id="PRO_5045953476" evidence="2">
    <location>
        <begin position="21"/>
        <end position="280"/>
    </location>
</feature>
<accession>A0ABS4TL60</accession>
<reference evidence="3 4" key="1">
    <citation type="submission" date="2021-03" db="EMBL/GenBank/DDBJ databases">
        <title>Sequencing the genomes of 1000 actinobacteria strains.</title>
        <authorList>
            <person name="Klenk H.-P."/>
        </authorList>
    </citation>
    <scope>NUCLEOTIDE SEQUENCE [LARGE SCALE GENOMIC DNA]</scope>
    <source>
        <strain evidence="3 4">DSM 46670</strain>
    </source>
</reference>
<comment type="caution">
    <text evidence="3">The sequence shown here is derived from an EMBL/GenBank/DDBJ whole genome shotgun (WGS) entry which is preliminary data.</text>
</comment>